<name>A0A9W6NKY1_9ACTN</name>
<organism evidence="7 8">
    <name type="scientific">Dactylosporangium matsuzakiense</name>
    <dbReference type="NCBI Taxonomy" id="53360"/>
    <lineage>
        <taxon>Bacteria</taxon>
        <taxon>Bacillati</taxon>
        <taxon>Actinomycetota</taxon>
        <taxon>Actinomycetes</taxon>
        <taxon>Micromonosporales</taxon>
        <taxon>Micromonosporaceae</taxon>
        <taxon>Dactylosporangium</taxon>
    </lineage>
</organism>
<dbReference type="PANTHER" id="PTHR35807:SF1">
    <property type="entry name" value="TRANSCRIPTIONAL REGULATOR REDD"/>
    <property type="match status" value="1"/>
</dbReference>
<accession>A0A9W6NKY1</accession>
<dbReference type="SMART" id="SM00028">
    <property type="entry name" value="TPR"/>
    <property type="match status" value="5"/>
</dbReference>
<dbReference type="RefSeq" id="WP_261960056.1">
    <property type="nucleotide sequence ID" value="NZ_BAAAXA010000001.1"/>
</dbReference>
<evidence type="ECO:0000259" key="6">
    <source>
        <dbReference type="PROSITE" id="PS51755"/>
    </source>
</evidence>
<dbReference type="SUPFAM" id="SSF52540">
    <property type="entry name" value="P-loop containing nucleoside triphosphate hydrolases"/>
    <property type="match status" value="1"/>
</dbReference>
<dbReference type="CDD" id="cd15831">
    <property type="entry name" value="BTAD"/>
    <property type="match status" value="1"/>
</dbReference>
<comment type="caution">
    <text evidence="7">The sequence shown here is derived from an EMBL/GenBank/DDBJ whole genome shotgun (WGS) entry which is preliminary data.</text>
</comment>
<dbReference type="SUPFAM" id="SSF48452">
    <property type="entry name" value="TPR-like"/>
    <property type="match status" value="3"/>
</dbReference>
<reference evidence="7" key="2">
    <citation type="submission" date="2023-01" db="EMBL/GenBank/DDBJ databases">
        <authorList>
            <person name="Sun Q."/>
            <person name="Evtushenko L."/>
        </authorList>
    </citation>
    <scope>NUCLEOTIDE SEQUENCE</scope>
    <source>
        <strain evidence="7">VKM Ac-1321</strain>
    </source>
</reference>
<dbReference type="AlphaFoldDB" id="A0A9W6NKY1"/>
<keyword evidence="8" id="KW-1185">Reference proteome</keyword>
<evidence type="ECO:0000313" key="7">
    <source>
        <dbReference type="EMBL" id="GLL00553.1"/>
    </source>
</evidence>
<dbReference type="CDD" id="cd00383">
    <property type="entry name" value="trans_reg_C"/>
    <property type="match status" value="1"/>
</dbReference>
<reference evidence="7" key="1">
    <citation type="journal article" date="2014" name="Int. J. Syst. Evol. Microbiol.">
        <title>Complete genome sequence of Corynebacterium casei LMG S-19264T (=DSM 44701T), isolated from a smear-ripened cheese.</title>
        <authorList>
            <consortium name="US DOE Joint Genome Institute (JGI-PGF)"/>
            <person name="Walter F."/>
            <person name="Albersmeier A."/>
            <person name="Kalinowski J."/>
            <person name="Ruckert C."/>
        </authorList>
    </citation>
    <scope>NUCLEOTIDE SEQUENCE</scope>
    <source>
        <strain evidence="7">VKM Ac-1321</strain>
    </source>
</reference>
<feature type="DNA-binding region" description="OmpR/PhoB-type" evidence="5">
    <location>
        <begin position="1"/>
        <end position="90"/>
    </location>
</feature>
<feature type="domain" description="OmpR/PhoB-type" evidence="6">
    <location>
        <begin position="1"/>
        <end position="90"/>
    </location>
</feature>
<dbReference type="Gene3D" id="3.40.50.300">
    <property type="entry name" value="P-loop containing nucleotide triphosphate hydrolases"/>
    <property type="match status" value="1"/>
</dbReference>
<keyword evidence="4" id="KW-0804">Transcription</keyword>
<dbReference type="Gene3D" id="1.10.10.10">
    <property type="entry name" value="Winged helix-like DNA-binding domain superfamily/Winged helix DNA-binding domain"/>
    <property type="match status" value="1"/>
</dbReference>
<proteinExistence type="inferred from homology"/>
<dbReference type="GO" id="GO:0003677">
    <property type="term" value="F:DNA binding"/>
    <property type="evidence" value="ECO:0007669"/>
    <property type="project" value="UniProtKB-UniRule"/>
</dbReference>
<dbReference type="InterPro" id="IPR005158">
    <property type="entry name" value="BTAD"/>
</dbReference>
<dbReference type="SMART" id="SM01043">
    <property type="entry name" value="BTAD"/>
    <property type="match status" value="1"/>
</dbReference>
<dbReference type="PANTHER" id="PTHR35807">
    <property type="entry name" value="TRANSCRIPTIONAL REGULATOR REDD-RELATED"/>
    <property type="match status" value="1"/>
</dbReference>
<dbReference type="InterPro" id="IPR016032">
    <property type="entry name" value="Sig_transdc_resp-reg_C-effctor"/>
</dbReference>
<dbReference type="Pfam" id="PF00486">
    <property type="entry name" value="Trans_reg_C"/>
    <property type="match status" value="1"/>
</dbReference>
<dbReference type="InterPro" id="IPR036388">
    <property type="entry name" value="WH-like_DNA-bd_sf"/>
</dbReference>
<gene>
    <name evidence="7" type="ORF">GCM10017581_022940</name>
</gene>
<dbReference type="GO" id="GO:0043531">
    <property type="term" value="F:ADP binding"/>
    <property type="evidence" value="ECO:0007669"/>
    <property type="project" value="InterPro"/>
</dbReference>
<dbReference type="Gene3D" id="1.25.40.10">
    <property type="entry name" value="Tetratricopeptide repeat domain"/>
    <property type="match status" value="3"/>
</dbReference>
<protein>
    <submittedName>
        <fullName evidence="7">SARP family transcriptional regulator</fullName>
    </submittedName>
</protein>
<dbReference type="InterPro" id="IPR027417">
    <property type="entry name" value="P-loop_NTPase"/>
</dbReference>
<dbReference type="SMART" id="SM00862">
    <property type="entry name" value="Trans_reg_C"/>
    <property type="match status" value="1"/>
</dbReference>
<evidence type="ECO:0000256" key="3">
    <source>
        <dbReference type="ARBA" id="ARBA00023125"/>
    </source>
</evidence>
<evidence type="ECO:0000256" key="1">
    <source>
        <dbReference type="ARBA" id="ARBA00005820"/>
    </source>
</evidence>
<dbReference type="SUPFAM" id="SSF46894">
    <property type="entry name" value="C-terminal effector domain of the bipartite response regulators"/>
    <property type="match status" value="1"/>
</dbReference>
<dbReference type="EMBL" id="BSFP01000009">
    <property type="protein sequence ID" value="GLL00553.1"/>
    <property type="molecule type" value="Genomic_DNA"/>
</dbReference>
<dbReference type="InterPro" id="IPR011990">
    <property type="entry name" value="TPR-like_helical_dom_sf"/>
</dbReference>
<dbReference type="GO" id="GO:0006355">
    <property type="term" value="P:regulation of DNA-templated transcription"/>
    <property type="evidence" value="ECO:0007669"/>
    <property type="project" value="InterPro"/>
</dbReference>
<keyword evidence="2" id="KW-0805">Transcription regulation</keyword>
<dbReference type="Pfam" id="PF13424">
    <property type="entry name" value="TPR_12"/>
    <property type="match status" value="2"/>
</dbReference>
<dbReference type="Pfam" id="PF03704">
    <property type="entry name" value="BTAD"/>
    <property type="match status" value="1"/>
</dbReference>
<dbReference type="InterPro" id="IPR051677">
    <property type="entry name" value="AfsR-DnrI-RedD_regulator"/>
</dbReference>
<dbReference type="GO" id="GO:0000160">
    <property type="term" value="P:phosphorelay signal transduction system"/>
    <property type="evidence" value="ECO:0007669"/>
    <property type="project" value="InterPro"/>
</dbReference>
<keyword evidence="3 5" id="KW-0238">DNA-binding</keyword>
<comment type="similarity">
    <text evidence="1">Belongs to the AfsR/DnrI/RedD regulatory family.</text>
</comment>
<dbReference type="Proteomes" id="UP001143480">
    <property type="component" value="Unassembled WGS sequence"/>
</dbReference>
<dbReference type="InterPro" id="IPR001867">
    <property type="entry name" value="OmpR/PhoB-type_DNA-bd"/>
</dbReference>
<dbReference type="PROSITE" id="PS51755">
    <property type="entry name" value="OMPR_PHOB"/>
    <property type="match status" value="1"/>
</dbReference>
<dbReference type="InterPro" id="IPR019734">
    <property type="entry name" value="TPR_rpt"/>
</dbReference>
<evidence type="ECO:0000313" key="8">
    <source>
        <dbReference type="Proteomes" id="UP001143480"/>
    </source>
</evidence>
<evidence type="ECO:0000256" key="5">
    <source>
        <dbReference type="PROSITE-ProRule" id="PRU01091"/>
    </source>
</evidence>
<sequence length="929" mass="98998">MRIGLLGPLEVIDDDGAPVELPGGKPRTLLAVLACHAGRPVSAEVLVESLWGSAPPARADANVRVYVHHLRKALGGDRIGRRPEGYVLWLEPGELDAARFRSLLATARAEPLPERALESLEAALALWRGPALAGLESVPALAADATGLEELRLQALEQRFEIELSRGRHEGTIAELRALTGQYPLRETFRAQLMRALVGVGRGAEAAAVFESARQVLADELGLDPSPQLRDLHLAVLRNDAPPPAAEPAPFAAVVPRQLPSRVAGFAGRTEWLARMDELLPADDAERDVQVVTISGAGGIGKTTLAVHWAHSVSERFPDGQLYLNLHGFDPVRTPVDPPAALSLLLTALGVRPRDIPPDPAQRESLYRSVVAARRVLVVLDNAHDAAQVRPLLPGGTGCLAVVTSRDPLTGLAAAGARPMMLDLFDTIEAADLLERRLGRWRVAADPAAVADVIARCGGLPLALSVVAARAAVTSTPSLAALAGELGRARRALDSFAGVDAATDPRAVFSWSYRVLDDATARMFRLLSVHPGPEVTVGAAASLAGVPPEAAGEALRRLCAASLLNEAGPGRFAAHDLIRAYAVELAESTDADAERDAALSRLLDHLVHSAYPATLLLDPNQTPTPVDPAAPAVTPDVVADRQQAMAWFDAERAVLLAAVERARADHPSHAWQLACACVVYLERTGRWPDKLAVLGAALESVRRTGDRPVEARILRSLGRTLGRLHQHDEATEHLREAVSLYRDLGDANGLAHATGTLGELLEGAGRYEEAMTYTRLACDLYRRNGNTLGEARSLGGVATLQTMTGRYVEAIATCERALELFTAAGVQGELAQAGVYDTLGVANHHLGAHAKAIECFDRSLAGLSAGARFYAGLVLTHRADTRRAAGDRERARQDYREALTIFTGLGAREAETVRNQLATLSAELTPRSS</sequence>
<evidence type="ECO:0000256" key="4">
    <source>
        <dbReference type="ARBA" id="ARBA00023163"/>
    </source>
</evidence>
<dbReference type="PRINTS" id="PR00364">
    <property type="entry name" value="DISEASERSIST"/>
</dbReference>
<evidence type="ECO:0000256" key="2">
    <source>
        <dbReference type="ARBA" id="ARBA00023015"/>
    </source>
</evidence>